<proteinExistence type="predicted"/>
<gene>
    <name evidence="1" type="ORF">LEP1GSC123_0531</name>
</gene>
<comment type="caution">
    <text evidence="1">The sequence shown here is derived from an EMBL/GenBank/DDBJ whole genome shotgun (WGS) entry which is preliminary data.</text>
</comment>
<name>M3H181_LEPBO</name>
<dbReference type="Proteomes" id="UP000011783">
    <property type="component" value="Unassembled WGS sequence"/>
</dbReference>
<dbReference type="BioCyc" id="LBOR1193007:G11KN-1259-MONOMER"/>
<organism evidence="1 2">
    <name type="scientific">Leptospira borgpetersenii str. 200701203</name>
    <dbReference type="NCBI Taxonomy" id="1193007"/>
    <lineage>
        <taxon>Bacteria</taxon>
        <taxon>Pseudomonadati</taxon>
        <taxon>Spirochaetota</taxon>
        <taxon>Spirochaetia</taxon>
        <taxon>Leptospirales</taxon>
        <taxon>Leptospiraceae</taxon>
        <taxon>Leptospira</taxon>
    </lineage>
</organism>
<dbReference type="EMBL" id="AKWO02000042">
    <property type="protein sequence ID" value="EMG00849.1"/>
    <property type="molecule type" value="Genomic_DNA"/>
</dbReference>
<protein>
    <submittedName>
        <fullName evidence="1">Uncharacterized protein</fullName>
    </submittedName>
</protein>
<accession>M3H181</accession>
<reference evidence="1 2" key="1">
    <citation type="submission" date="2013-01" db="EMBL/GenBank/DDBJ databases">
        <authorList>
            <person name="Harkins D.M."/>
            <person name="Durkin A.S."/>
            <person name="Brinkac L.M."/>
            <person name="Haft D.H."/>
            <person name="Selengut J.D."/>
            <person name="Sanka R."/>
            <person name="DePew J."/>
            <person name="Purushe J."/>
            <person name="Picardeau M."/>
            <person name="Werts C."/>
            <person name="Goarant C."/>
            <person name="Vinetz J.M."/>
            <person name="Sutton G.G."/>
            <person name="Nierman W.C."/>
            <person name="Fouts D.E."/>
        </authorList>
    </citation>
    <scope>NUCLEOTIDE SEQUENCE [LARGE SCALE GENOMIC DNA]</scope>
    <source>
        <strain evidence="1 2">200701203</strain>
    </source>
</reference>
<evidence type="ECO:0000313" key="1">
    <source>
        <dbReference type="EMBL" id="EMG00849.1"/>
    </source>
</evidence>
<sequence>MEVISLERSFVIRKDPRNIFEFPNSACKIGLKIRLEKPRSLSCKDSPQLRQHEVC</sequence>
<evidence type="ECO:0000313" key="2">
    <source>
        <dbReference type="Proteomes" id="UP000011783"/>
    </source>
</evidence>
<dbReference type="AlphaFoldDB" id="M3H181"/>